<keyword evidence="7" id="KW-0540">Nuclease</keyword>
<evidence type="ECO:0000256" key="10">
    <source>
        <dbReference type="ARBA" id="ARBA00022842"/>
    </source>
</evidence>
<keyword evidence="6" id="KW-0004">4Fe-4S</keyword>
<dbReference type="RefSeq" id="XP_003957594.1">
    <property type="nucleotide sequence ID" value="XM_003957545.1"/>
</dbReference>
<keyword evidence="6" id="KW-0479">Metal-binding</keyword>
<dbReference type="InterPro" id="IPR019190">
    <property type="entry name" value="EXOV"/>
</dbReference>
<name>H2AVQ9_KAZAF</name>
<dbReference type="GO" id="GO:0045145">
    <property type="term" value="F:single-stranded DNA 5'-3' DNA exonuclease activity"/>
    <property type="evidence" value="ECO:0007669"/>
    <property type="project" value="EnsemblFungi"/>
</dbReference>
<dbReference type="KEGG" id="kaf:KAFR_0E03070"/>
<comment type="cofactor">
    <cofactor evidence="2">
        <name>[4Fe-4S] cluster</name>
        <dbReference type="ChEBI" id="CHEBI:49883"/>
    </cofactor>
</comment>
<organism evidence="15 16">
    <name type="scientific">Kazachstania africana (strain ATCC 22294 / BCRC 22015 / CBS 2517 / CECT 1963 / NBRC 1671 / NRRL Y-8276)</name>
    <name type="common">Yeast</name>
    <name type="synonym">Kluyveromyces africanus</name>
    <dbReference type="NCBI Taxonomy" id="1071382"/>
    <lineage>
        <taxon>Eukaryota</taxon>
        <taxon>Fungi</taxon>
        <taxon>Dikarya</taxon>
        <taxon>Ascomycota</taxon>
        <taxon>Saccharomycotina</taxon>
        <taxon>Saccharomycetes</taxon>
        <taxon>Saccharomycetales</taxon>
        <taxon>Saccharomycetaceae</taxon>
        <taxon>Kazachstania</taxon>
    </lineage>
</organism>
<evidence type="ECO:0000256" key="5">
    <source>
        <dbReference type="ARBA" id="ARBA00013561"/>
    </source>
</evidence>
<accession>H2AVQ9</accession>
<dbReference type="InParanoid" id="H2AVQ9"/>
<comment type="subunit">
    <text evidence="4">Monomer.</text>
</comment>
<reference evidence="15 16" key="1">
    <citation type="journal article" date="2011" name="Proc. Natl. Acad. Sci. U.S.A.">
        <title>Evolutionary erosion of yeast sex chromosomes by mating-type switching accidents.</title>
        <authorList>
            <person name="Gordon J.L."/>
            <person name="Armisen D."/>
            <person name="Proux-Wera E."/>
            <person name="Oheigeartaigh S.S."/>
            <person name="Byrne K.P."/>
            <person name="Wolfe K.H."/>
        </authorList>
    </citation>
    <scope>NUCLEOTIDE SEQUENCE [LARGE SCALE GENOMIC DNA]</scope>
    <source>
        <strain evidence="16">ATCC 22294 / BCRC 22015 / CBS 2517 / CECT 1963 / NBRC 1671 / NRRL Y-8276</strain>
    </source>
</reference>
<evidence type="ECO:0000256" key="7">
    <source>
        <dbReference type="ARBA" id="ARBA00022722"/>
    </source>
</evidence>
<keyword evidence="16" id="KW-1185">Reference proteome</keyword>
<dbReference type="OrthoDB" id="354769at2759"/>
<keyword evidence="10" id="KW-0460">Magnesium</keyword>
<evidence type="ECO:0000256" key="12">
    <source>
        <dbReference type="ARBA" id="ARBA00023014"/>
    </source>
</evidence>
<dbReference type="GO" id="GO:0003677">
    <property type="term" value="F:DNA binding"/>
    <property type="evidence" value="ECO:0007669"/>
    <property type="project" value="UniProtKB-KW"/>
</dbReference>
<evidence type="ECO:0000256" key="9">
    <source>
        <dbReference type="ARBA" id="ARBA00022839"/>
    </source>
</evidence>
<proteinExistence type="inferred from homology"/>
<dbReference type="Pfam" id="PF09810">
    <property type="entry name" value="Exo5"/>
    <property type="match status" value="1"/>
</dbReference>
<evidence type="ECO:0000256" key="13">
    <source>
        <dbReference type="ARBA" id="ARBA00023125"/>
    </source>
</evidence>
<keyword evidence="13" id="KW-0238">DNA-binding</keyword>
<dbReference type="GeneID" id="13883196"/>
<dbReference type="GO" id="GO:0005634">
    <property type="term" value="C:nucleus"/>
    <property type="evidence" value="ECO:0007669"/>
    <property type="project" value="TreeGrafter"/>
</dbReference>
<comment type="cofactor">
    <cofactor evidence="1">
        <name>Mg(2+)</name>
        <dbReference type="ChEBI" id="CHEBI:18420"/>
    </cofactor>
</comment>
<dbReference type="eggNOG" id="ENOG502QR0P">
    <property type="taxonomic scope" value="Eukaryota"/>
</dbReference>
<dbReference type="GO" id="GO:0036297">
    <property type="term" value="P:interstrand cross-link repair"/>
    <property type="evidence" value="ECO:0007669"/>
    <property type="project" value="TreeGrafter"/>
</dbReference>
<evidence type="ECO:0000313" key="16">
    <source>
        <dbReference type="Proteomes" id="UP000005220"/>
    </source>
</evidence>
<dbReference type="GO" id="GO:0051539">
    <property type="term" value="F:4 iron, 4 sulfur cluster binding"/>
    <property type="evidence" value="ECO:0007669"/>
    <property type="project" value="UniProtKB-KW"/>
</dbReference>
<dbReference type="EMBL" id="HE650825">
    <property type="protein sequence ID" value="CCF58459.1"/>
    <property type="molecule type" value="Genomic_DNA"/>
</dbReference>
<keyword evidence="12" id="KW-0411">Iron-sulfur</keyword>
<dbReference type="FunCoup" id="H2AVQ9">
    <property type="interactions" value="28"/>
</dbReference>
<dbReference type="PANTHER" id="PTHR14464:SF4">
    <property type="entry name" value="EXONUCLEASE V"/>
    <property type="match status" value="1"/>
</dbReference>
<dbReference type="Proteomes" id="UP000005220">
    <property type="component" value="Chromosome 5"/>
</dbReference>
<sequence length="523" mass="61376">MKRYIYTKRLKDFTQSSTISIPQDPRIITAKEQSHINNLPFFDHSLTDSKIPKEKQHYLSEKLPAVKTIFGIDPINPAFINHKIPKNQPIPFRKLSEVQKKNRLSVTDLATKSWCELRLSYDLYSDFGQFKSRHLVSGTSFHQSLEDNLYGINKEWLKFNDDFKLDKWSKKGSVENLILDWSDCVIKLISLFKFGHAREISCHGFIEYEKNESVLISGIIDHLSWKSKKELITPDFQNTISYKKFDLFDDIFKLNSDIGQIIEQLEITVPQRLNGRYDLLVADVKTRSTFNIPQQTSVLKATKLQLMYYKKFLTQLGKSPSKTYESLLTNAKRKNIDIDEPLDPLYLASLLIKSPLFMSDMRRLRDGKKLAFEQFDLQTSNSQYNLSELGDVVPNDNSYNEMFREFFTLWERPFTLRYLALRLSQLYHIIGSLVSEKLLVEYYCKGLNFSNVLFDFDTDELQKNNIDTMMFWFGKRDIEPIYPNMKNILTYCKYCDYRSLCSWKDKSEKLCGELGNELSKIME</sequence>
<dbReference type="AlphaFoldDB" id="H2AVQ9"/>
<evidence type="ECO:0000313" key="15">
    <source>
        <dbReference type="EMBL" id="CCF58459.1"/>
    </source>
</evidence>
<evidence type="ECO:0000256" key="1">
    <source>
        <dbReference type="ARBA" id="ARBA00001946"/>
    </source>
</evidence>
<keyword evidence="8" id="KW-0378">Hydrolase</keyword>
<evidence type="ECO:0000256" key="8">
    <source>
        <dbReference type="ARBA" id="ARBA00022801"/>
    </source>
</evidence>
<evidence type="ECO:0000256" key="6">
    <source>
        <dbReference type="ARBA" id="ARBA00022485"/>
    </source>
</evidence>
<gene>
    <name evidence="15" type="primary">KAFR0E03070</name>
    <name evidence="15" type="ORF">KAFR_0E03070</name>
</gene>
<keyword evidence="11" id="KW-0408">Iron</keyword>
<comment type="similarity">
    <text evidence="3">Belongs to the EXO5 family.</text>
</comment>
<protein>
    <recommendedName>
        <fullName evidence="5">Exonuclease V, mitochondrial</fullName>
    </recommendedName>
    <alternativeName>
        <fullName evidence="14">Defects in morphology protein 1</fullName>
    </alternativeName>
</protein>
<evidence type="ECO:0000256" key="11">
    <source>
        <dbReference type="ARBA" id="ARBA00023004"/>
    </source>
</evidence>
<dbReference type="GO" id="GO:0005739">
    <property type="term" value="C:mitochondrion"/>
    <property type="evidence" value="ECO:0007669"/>
    <property type="project" value="TreeGrafter"/>
</dbReference>
<dbReference type="PANTHER" id="PTHR14464">
    <property type="entry name" value="EXONUCLEASE V"/>
    <property type="match status" value="1"/>
</dbReference>
<evidence type="ECO:0000256" key="4">
    <source>
        <dbReference type="ARBA" id="ARBA00011245"/>
    </source>
</evidence>
<evidence type="ECO:0000256" key="2">
    <source>
        <dbReference type="ARBA" id="ARBA00001966"/>
    </source>
</evidence>
<evidence type="ECO:0000256" key="14">
    <source>
        <dbReference type="ARBA" id="ARBA00030412"/>
    </source>
</evidence>
<dbReference type="HOGENOM" id="CLU_019985_0_0_1"/>
<keyword evidence="9" id="KW-0269">Exonuclease</keyword>
<evidence type="ECO:0000256" key="3">
    <source>
        <dbReference type="ARBA" id="ARBA00009797"/>
    </source>
</evidence>